<dbReference type="PANTHER" id="PTHR11467:SF131">
    <property type="entry name" value="HISTONE H1"/>
    <property type="match status" value="1"/>
</dbReference>
<keyword evidence="4 7" id="KW-0158">Chromosome</keyword>
<dbReference type="Pfam" id="PF00538">
    <property type="entry name" value="Linker_histone"/>
    <property type="match status" value="1"/>
</dbReference>
<accession>A0AAN7K0A8</accession>
<evidence type="ECO:0000256" key="1">
    <source>
        <dbReference type="ARBA" id="ARBA00002809"/>
    </source>
</evidence>
<dbReference type="GO" id="GO:0031492">
    <property type="term" value="F:nucleosomal DNA binding"/>
    <property type="evidence" value="ECO:0007669"/>
    <property type="project" value="TreeGrafter"/>
</dbReference>
<comment type="subcellular location">
    <subcellularLocation>
        <location evidence="3">Chromosome</location>
    </subcellularLocation>
    <subcellularLocation>
        <location evidence="2 7">Nucleus</location>
    </subcellularLocation>
</comment>
<dbReference type="FunFam" id="1.10.10.10:FF:000521">
    <property type="entry name" value="Histone H1"/>
    <property type="match status" value="1"/>
</dbReference>
<sequence>MAAVAAGSPPEVQSESNVAKAVVVKPKKAVAPRKKSPSTHPPFLMMIGDAIATLKERTGSSQYAIQKFTEEKQKQLPANFRKLLLLHLKRLVASGKLVKVKNSYKLPSVKAAAASPPKKSIPFKPKAKAVWKPKFAAKPKAKSAAAKPKLAAKPRTKTVTKPKPVVKPKAEVVAKPKAASKSKANTAASAATKRKAAEKPKPSRPAPKSGKISSMSSPSKKAAKPKKTPTKKITKAATGGRLPRKS</sequence>
<evidence type="ECO:0000259" key="9">
    <source>
        <dbReference type="PROSITE" id="PS51504"/>
    </source>
</evidence>
<dbReference type="GO" id="GO:0030261">
    <property type="term" value="P:chromosome condensation"/>
    <property type="evidence" value="ECO:0007669"/>
    <property type="project" value="TreeGrafter"/>
</dbReference>
<dbReference type="SMART" id="SM00526">
    <property type="entry name" value="H15"/>
    <property type="match status" value="1"/>
</dbReference>
<keyword evidence="6 7" id="KW-0539">Nucleus</keyword>
<dbReference type="Proteomes" id="UP001345219">
    <property type="component" value="Chromosome 8"/>
</dbReference>
<evidence type="ECO:0000256" key="6">
    <source>
        <dbReference type="ARBA" id="ARBA00023242"/>
    </source>
</evidence>
<protein>
    <recommendedName>
        <fullName evidence="9">H15 domain-containing protein</fullName>
    </recommendedName>
</protein>
<dbReference type="AlphaFoldDB" id="A0AAN7K0A8"/>
<feature type="compositionally biased region" description="Low complexity" evidence="8">
    <location>
        <begin position="175"/>
        <end position="191"/>
    </location>
</feature>
<feature type="compositionally biased region" description="Basic residues" evidence="8">
    <location>
        <begin position="221"/>
        <end position="234"/>
    </location>
</feature>
<dbReference type="PROSITE" id="PS51504">
    <property type="entry name" value="H15"/>
    <property type="match status" value="1"/>
</dbReference>
<dbReference type="Gene3D" id="1.10.10.10">
    <property type="entry name" value="Winged helix-like DNA-binding domain superfamily/Winged helix DNA-binding domain"/>
    <property type="match status" value="1"/>
</dbReference>
<dbReference type="InterPro" id="IPR005818">
    <property type="entry name" value="Histone_H1/H5_H15"/>
</dbReference>
<dbReference type="GO" id="GO:0030527">
    <property type="term" value="F:structural constituent of chromatin"/>
    <property type="evidence" value="ECO:0007669"/>
    <property type="project" value="InterPro"/>
</dbReference>
<dbReference type="GO" id="GO:0006334">
    <property type="term" value="P:nucleosome assembly"/>
    <property type="evidence" value="ECO:0007669"/>
    <property type="project" value="InterPro"/>
</dbReference>
<evidence type="ECO:0000256" key="8">
    <source>
        <dbReference type="SAM" id="MobiDB-lite"/>
    </source>
</evidence>
<comment type="function">
    <text evidence="1">Histones H1 are necessary for the condensation of nucleosome chains into higher-order structures.</text>
</comment>
<dbReference type="PANTHER" id="PTHR11467">
    <property type="entry name" value="HISTONE H1"/>
    <property type="match status" value="1"/>
</dbReference>
<dbReference type="GO" id="GO:0045910">
    <property type="term" value="P:negative regulation of DNA recombination"/>
    <property type="evidence" value="ECO:0007669"/>
    <property type="project" value="TreeGrafter"/>
</dbReference>
<name>A0AAN7K0A8_9MYRT</name>
<dbReference type="PRINTS" id="PR00624">
    <property type="entry name" value="HISTONEH5"/>
</dbReference>
<comment type="caution">
    <text evidence="10">The sequence shown here is derived from an EMBL/GenBank/DDBJ whole genome shotgun (WGS) entry which is preliminary data.</text>
</comment>
<reference evidence="10 11" key="1">
    <citation type="journal article" date="2023" name="Hortic Res">
        <title>Pangenome of water caltrop reveals structural variations and asymmetric subgenome divergence after allopolyploidization.</title>
        <authorList>
            <person name="Zhang X."/>
            <person name="Chen Y."/>
            <person name="Wang L."/>
            <person name="Yuan Y."/>
            <person name="Fang M."/>
            <person name="Shi L."/>
            <person name="Lu R."/>
            <person name="Comes H.P."/>
            <person name="Ma Y."/>
            <person name="Chen Y."/>
            <person name="Huang G."/>
            <person name="Zhou Y."/>
            <person name="Zheng Z."/>
            <person name="Qiu Y."/>
        </authorList>
    </citation>
    <scope>NUCLEOTIDE SEQUENCE [LARGE SCALE GENOMIC DNA]</scope>
    <source>
        <tissue evidence="10">Roots</tissue>
    </source>
</reference>
<dbReference type="SUPFAM" id="SSF46785">
    <property type="entry name" value="Winged helix' DNA-binding domain"/>
    <property type="match status" value="1"/>
</dbReference>
<evidence type="ECO:0000256" key="2">
    <source>
        <dbReference type="ARBA" id="ARBA00004123"/>
    </source>
</evidence>
<dbReference type="EMBL" id="JAXIOK010000014">
    <property type="protein sequence ID" value="KAK4754748.1"/>
    <property type="molecule type" value="Genomic_DNA"/>
</dbReference>
<feature type="compositionally biased region" description="Basic residues" evidence="8">
    <location>
        <begin position="150"/>
        <end position="166"/>
    </location>
</feature>
<feature type="domain" description="H15" evidence="9">
    <location>
        <begin position="39"/>
        <end position="108"/>
    </location>
</feature>
<evidence type="ECO:0000256" key="7">
    <source>
        <dbReference type="RuleBase" id="RU003894"/>
    </source>
</evidence>
<dbReference type="InterPro" id="IPR036390">
    <property type="entry name" value="WH_DNA-bd_sf"/>
</dbReference>
<comment type="similarity">
    <text evidence="7">Belongs to the histone H1/H5 family.</text>
</comment>
<dbReference type="CDD" id="cd00073">
    <property type="entry name" value="H15"/>
    <property type="match status" value="1"/>
</dbReference>
<dbReference type="GO" id="GO:0005634">
    <property type="term" value="C:nucleus"/>
    <property type="evidence" value="ECO:0007669"/>
    <property type="project" value="UniProtKB-SubCell"/>
</dbReference>
<keyword evidence="11" id="KW-1185">Reference proteome</keyword>
<proteinExistence type="inferred from homology"/>
<organism evidence="10 11">
    <name type="scientific">Trapa incisa</name>
    <dbReference type="NCBI Taxonomy" id="236973"/>
    <lineage>
        <taxon>Eukaryota</taxon>
        <taxon>Viridiplantae</taxon>
        <taxon>Streptophyta</taxon>
        <taxon>Embryophyta</taxon>
        <taxon>Tracheophyta</taxon>
        <taxon>Spermatophyta</taxon>
        <taxon>Magnoliopsida</taxon>
        <taxon>eudicotyledons</taxon>
        <taxon>Gunneridae</taxon>
        <taxon>Pentapetalae</taxon>
        <taxon>rosids</taxon>
        <taxon>malvids</taxon>
        <taxon>Myrtales</taxon>
        <taxon>Lythraceae</taxon>
        <taxon>Trapa</taxon>
    </lineage>
</organism>
<keyword evidence="5 7" id="KW-0238">DNA-binding</keyword>
<gene>
    <name evidence="10" type="ORF">SAY87_008505</name>
</gene>
<dbReference type="InterPro" id="IPR036388">
    <property type="entry name" value="WH-like_DNA-bd_sf"/>
</dbReference>
<feature type="compositionally biased region" description="Low complexity" evidence="8">
    <location>
        <begin position="115"/>
        <end position="124"/>
    </location>
</feature>
<evidence type="ECO:0000256" key="3">
    <source>
        <dbReference type="ARBA" id="ARBA00004286"/>
    </source>
</evidence>
<dbReference type="GO" id="GO:0000786">
    <property type="term" value="C:nucleosome"/>
    <property type="evidence" value="ECO:0007669"/>
    <property type="project" value="InterPro"/>
</dbReference>
<dbReference type="InterPro" id="IPR005819">
    <property type="entry name" value="H1/H5"/>
</dbReference>
<evidence type="ECO:0000313" key="10">
    <source>
        <dbReference type="EMBL" id="KAK4754748.1"/>
    </source>
</evidence>
<feature type="region of interest" description="Disordered" evidence="8">
    <location>
        <begin position="115"/>
        <end position="246"/>
    </location>
</feature>
<feature type="compositionally biased region" description="Basic residues" evidence="8">
    <location>
        <begin position="125"/>
        <end position="141"/>
    </location>
</feature>
<evidence type="ECO:0000256" key="5">
    <source>
        <dbReference type="ARBA" id="ARBA00023125"/>
    </source>
</evidence>
<feature type="compositionally biased region" description="Low complexity" evidence="8">
    <location>
        <begin position="207"/>
        <end position="220"/>
    </location>
</feature>
<evidence type="ECO:0000313" key="11">
    <source>
        <dbReference type="Proteomes" id="UP001345219"/>
    </source>
</evidence>
<dbReference type="GO" id="GO:0003690">
    <property type="term" value="F:double-stranded DNA binding"/>
    <property type="evidence" value="ECO:0007669"/>
    <property type="project" value="TreeGrafter"/>
</dbReference>
<evidence type="ECO:0000256" key="4">
    <source>
        <dbReference type="ARBA" id="ARBA00022454"/>
    </source>
</evidence>